<sequence>MPLKAPPDTAISSPPLPEWPVPRLLPVLLPHPPKYRMDDLKDKPGVLASTVNYVPTSPPDYKVDDSVRANQQKLIEARWLSVPDRLRPLIVGTSSAYGGEWTKVNADVDKRHQSMLTAFVRSKSWLQQWIRSTITWHNLQIMVDNLDLELQRLCFEPDFEETAQRREDRNKLIAEYKAVLRVTIAHVNDQKTRIIAEAVTAANNSVGKKREQLQHVVSYNKQFEAPFNTTNPRYASLDLVPANHRGFFFMTYTDRYRFFMSKVTKDVFLSAYWPFHILAHKENWVNDETRRTLCINLVKVCILVANCIVHLEMIRYAISTHHDRRVRNGFTPPSQATVCYQALGRCVLKEKHGSHNDLFVKIPSEKSSTGKKRNTDEQKNQPKKKGRVDVQSGDSSVEIFREHGPSIGD</sequence>
<keyword evidence="3" id="KW-1185">Reference proteome</keyword>
<protein>
    <submittedName>
        <fullName evidence="2">Uncharacterized protein</fullName>
    </submittedName>
</protein>
<gene>
    <name evidence="2" type="ORF">K491DRAFT_676517</name>
</gene>
<proteinExistence type="predicted"/>
<dbReference type="AlphaFoldDB" id="A0A6A6TFQ5"/>
<feature type="region of interest" description="Disordered" evidence="1">
    <location>
        <begin position="359"/>
        <end position="409"/>
    </location>
</feature>
<evidence type="ECO:0000313" key="3">
    <source>
        <dbReference type="Proteomes" id="UP000799324"/>
    </source>
</evidence>
<dbReference type="Proteomes" id="UP000799324">
    <property type="component" value="Unassembled WGS sequence"/>
</dbReference>
<organism evidence="2 3">
    <name type="scientific">Lophiostoma macrostomum CBS 122681</name>
    <dbReference type="NCBI Taxonomy" id="1314788"/>
    <lineage>
        <taxon>Eukaryota</taxon>
        <taxon>Fungi</taxon>
        <taxon>Dikarya</taxon>
        <taxon>Ascomycota</taxon>
        <taxon>Pezizomycotina</taxon>
        <taxon>Dothideomycetes</taxon>
        <taxon>Pleosporomycetidae</taxon>
        <taxon>Pleosporales</taxon>
        <taxon>Lophiostomataceae</taxon>
        <taxon>Lophiostoma</taxon>
    </lineage>
</organism>
<feature type="compositionally biased region" description="Basic and acidic residues" evidence="1">
    <location>
        <begin position="399"/>
        <end position="409"/>
    </location>
</feature>
<name>A0A6A6TFQ5_9PLEO</name>
<evidence type="ECO:0000256" key="1">
    <source>
        <dbReference type="SAM" id="MobiDB-lite"/>
    </source>
</evidence>
<dbReference type="EMBL" id="MU004316">
    <property type="protein sequence ID" value="KAF2658266.1"/>
    <property type="molecule type" value="Genomic_DNA"/>
</dbReference>
<evidence type="ECO:0000313" key="2">
    <source>
        <dbReference type="EMBL" id="KAF2658266.1"/>
    </source>
</evidence>
<reference evidence="2" key="1">
    <citation type="journal article" date="2020" name="Stud. Mycol.">
        <title>101 Dothideomycetes genomes: a test case for predicting lifestyles and emergence of pathogens.</title>
        <authorList>
            <person name="Haridas S."/>
            <person name="Albert R."/>
            <person name="Binder M."/>
            <person name="Bloem J."/>
            <person name="Labutti K."/>
            <person name="Salamov A."/>
            <person name="Andreopoulos B."/>
            <person name="Baker S."/>
            <person name="Barry K."/>
            <person name="Bills G."/>
            <person name="Bluhm B."/>
            <person name="Cannon C."/>
            <person name="Castanera R."/>
            <person name="Culley D."/>
            <person name="Daum C."/>
            <person name="Ezra D."/>
            <person name="Gonzalez J."/>
            <person name="Henrissat B."/>
            <person name="Kuo A."/>
            <person name="Liang C."/>
            <person name="Lipzen A."/>
            <person name="Lutzoni F."/>
            <person name="Magnuson J."/>
            <person name="Mondo S."/>
            <person name="Nolan M."/>
            <person name="Ohm R."/>
            <person name="Pangilinan J."/>
            <person name="Park H.-J."/>
            <person name="Ramirez L."/>
            <person name="Alfaro M."/>
            <person name="Sun H."/>
            <person name="Tritt A."/>
            <person name="Yoshinaga Y."/>
            <person name="Zwiers L.-H."/>
            <person name="Turgeon B."/>
            <person name="Goodwin S."/>
            <person name="Spatafora J."/>
            <person name="Crous P."/>
            <person name="Grigoriev I."/>
        </authorList>
    </citation>
    <scope>NUCLEOTIDE SEQUENCE</scope>
    <source>
        <strain evidence="2">CBS 122681</strain>
    </source>
</reference>
<accession>A0A6A6TFQ5</accession>